<keyword evidence="2" id="KW-1185">Reference proteome</keyword>
<accession>A0ACB7Y960</accession>
<proteinExistence type="predicted"/>
<dbReference type="EMBL" id="CM037157">
    <property type="protein sequence ID" value="KAH7849822.1"/>
    <property type="molecule type" value="Genomic_DNA"/>
</dbReference>
<reference evidence="1 2" key="1">
    <citation type="journal article" date="2021" name="Hortic Res">
        <title>High-quality reference genome and annotation aids understanding of berry development for evergreen blueberry (Vaccinium darrowii).</title>
        <authorList>
            <person name="Yu J."/>
            <person name="Hulse-Kemp A.M."/>
            <person name="Babiker E."/>
            <person name="Staton M."/>
        </authorList>
    </citation>
    <scope>NUCLEOTIDE SEQUENCE [LARGE SCALE GENOMIC DNA]</scope>
    <source>
        <strain evidence="2">cv. NJ 8807/NJ 8810</strain>
        <tissue evidence="1">Young leaf</tissue>
    </source>
</reference>
<evidence type="ECO:0000313" key="1">
    <source>
        <dbReference type="EMBL" id="KAH7849822.1"/>
    </source>
</evidence>
<sequence length="201" mass="22396">MAKNSLSIFSLLLLALLPLSLSSPTSNPNSQSTATTPPLTAHAELTNHGFPIGLLPTDVKTYTLNATTGDFTIHLGGDCKVTLPPDNYLATYSKRVTGKIVNGRIAEIDGIRVRAFFQWWSITGIRSNAIGFVRYFIGCFPESGFTVSGLCDVKFRIFDGMVFCRRFQLFRCLGAWKPPWEEEEKKYLILWILANLEVAKL</sequence>
<comment type="caution">
    <text evidence="1">The sequence shown here is derived from an EMBL/GenBank/DDBJ whole genome shotgun (WGS) entry which is preliminary data.</text>
</comment>
<evidence type="ECO:0000313" key="2">
    <source>
        <dbReference type="Proteomes" id="UP000828048"/>
    </source>
</evidence>
<organism evidence="1 2">
    <name type="scientific">Vaccinium darrowii</name>
    <dbReference type="NCBI Taxonomy" id="229202"/>
    <lineage>
        <taxon>Eukaryota</taxon>
        <taxon>Viridiplantae</taxon>
        <taxon>Streptophyta</taxon>
        <taxon>Embryophyta</taxon>
        <taxon>Tracheophyta</taxon>
        <taxon>Spermatophyta</taxon>
        <taxon>Magnoliopsida</taxon>
        <taxon>eudicotyledons</taxon>
        <taxon>Gunneridae</taxon>
        <taxon>Pentapetalae</taxon>
        <taxon>asterids</taxon>
        <taxon>Ericales</taxon>
        <taxon>Ericaceae</taxon>
        <taxon>Vaccinioideae</taxon>
        <taxon>Vaccinieae</taxon>
        <taxon>Vaccinium</taxon>
    </lineage>
</organism>
<gene>
    <name evidence="1" type="ORF">Vadar_023477</name>
</gene>
<name>A0ACB7Y960_9ERIC</name>
<protein>
    <submittedName>
        <fullName evidence="1">Uncharacterized protein</fullName>
    </submittedName>
</protein>
<dbReference type="Proteomes" id="UP000828048">
    <property type="component" value="Chromosome 7"/>
</dbReference>